<proteinExistence type="predicted"/>
<name>A0A1A9V9H8_GLOAU</name>
<evidence type="ECO:0000313" key="2">
    <source>
        <dbReference type="Proteomes" id="UP000078200"/>
    </source>
</evidence>
<reference evidence="1" key="1">
    <citation type="submission" date="2020-05" db="UniProtKB">
        <authorList>
            <consortium name="EnsemblMetazoa"/>
        </authorList>
    </citation>
    <scope>IDENTIFICATION</scope>
    <source>
        <strain evidence="1">TTRI</strain>
    </source>
</reference>
<dbReference type="EnsemblMetazoa" id="GAUT030163-RA">
    <property type="protein sequence ID" value="GAUT030163-PA"/>
    <property type="gene ID" value="GAUT030163"/>
</dbReference>
<keyword evidence="2" id="KW-1185">Reference proteome</keyword>
<protein>
    <submittedName>
        <fullName evidence="1">Uncharacterized protein</fullName>
    </submittedName>
</protein>
<accession>A0A1A9V9H8</accession>
<dbReference type="VEuPathDB" id="VectorBase:GAUT030163"/>
<organism evidence="1 2">
    <name type="scientific">Glossina austeni</name>
    <name type="common">Savannah tsetse fly</name>
    <dbReference type="NCBI Taxonomy" id="7395"/>
    <lineage>
        <taxon>Eukaryota</taxon>
        <taxon>Metazoa</taxon>
        <taxon>Ecdysozoa</taxon>
        <taxon>Arthropoda</taxon>
        <taxon>Hexapoda</taxon>
        <taxon>Insecta</taxon>
        <taxon>Pterygota</taxon>
        <taxon>Neoptera</taxon>
        <taxon>Endopterygota</taxon>
        <taxon>Diptera</taxon>
        <taxon>Brachycera</taxon>
        <taxon>Muscomorpha</taxon>
        <taxon>Hippoboscoidea</taxon>
        <taxon>Glossinidae</taxon>
        <taxon>Glossina</taxon>
    </lineage>
</organism>
<evidence type="ECO:0000313" key="1">
    <source>
        <dbReference type="EnsemblMetazoa" id="GAUT030163-PA"/>
    </source>
</evidence>
<dbReference type="Proteomes" id="UP000078200">
    <property type="component" value="Unassembled WGS sequence"/>
</dbReference>
<dbReference type="AlphaFoldDB" id="A0A1A9V9H8"/>
<sequence length="243" mass="27331">MEMICSPPPPPRCALIAKALKKSRTPCSNSFGPFPDESLTAALDRLLLLVGARKFQRYFNMTTPSRESIDSECEFTVRSIESSPKQCLSCSRISSFTKGTDSSPSSCEKHYACSKMNVSSSQLIMPCIKNPCSNRGPVKDEHRCKEHPRQGLNVNFLKRSFSLCSLACRKVKEKWFCSSKASTPRWLWTKVQNQYNGCQVYEVFQNSTVSSHPTHFDTCQAARIIFIILPSGIIMPFETLPSH</sequence>